<evidence type="ECO:0000256" key="2">
    <source>
        <dbReference type="SAM" id="Phobius"/>
    </source>
</evidence>
<keyword evidence="3" id="KW-1185">Reference proteome</keyword>
<feature type="transmembrane region" description="Helical" evidence="2">
    <location>
        <begin position="153"/>
        <end position="173"/>
    </location>
</feature>
<feature type="region of interest" description="Disordered" evidence="1">
    <location>
        <begin position="42"/>
        <end position="73"/>
    </location>
</feature>
<keyword evidence="2" id="KW-0472">Membrane</keyword>
<feature type="region of interest" description="Disordered" evidence="1">
    <location>
        <begin position="208"/>
        <end position="259"/>
    </location>
</feature>
<evidence type="ECO:0000313" key="3">
    <source>
        <dbReference type="Proteomes" id="UP000887572"/>
    </source>
</evidence>
<keyword evidence="2" id="KW-0812">Transmembrane</keyword>
<protein>
    <submittedName>
        <fullName evidence="4 5">Transmembrane protein</fullName>
    </submittedName>
</protein>
<feature type="compositionally biased region" description="Low complexity" evidence="1">
    <location>
        <begin position="51"/>
        <end position="60"/>
    </location>
</feature>
<dbReference type="WBParaSite" id="Gr19_v10_g11052.t1">
    <property type="protein sequence ID" value="Gr19_v10_g11052.t1"/>
    <property type="gene ID" value="Gr19_v10_g11052"/>
</dbReference>
<reference evidence="4 5" key="1">
    <citation type="submission" date="2022-11" db="UniProtKB">
        <authorList>
            <consortium name="WormBaseParasite"/>
        </authorList>
    </citation>
    <scope>IDENTIFICATION</scope>
</reference>
<dbReference type="AlphaFoldDB" id="A0A914I2P8"/>
<keyword evidence="2" id="KW-1133">Transmembrane helix</keyword>
<dbReference type="Proteomes" id="UP000887572">
    <property type="component" value="Unplaced"/>
</dbReference>
<accession>A0A914I2P8</accession>
<evidence type="ECO:0000256" key="1">
    <source>
        <dbReference type="SAM" id="MobiDB-lite"/>
    </source>
</evidence>
<feature type="region of interest" description="Disordered" evidence="1">
    <location>
        <begin position="92"/>
        <end position="135"/>
    </location>
</feature>
<evidence type="ECO:0000313" key="4">
    <source>
        <dbReference type="WBParaSite" id="Gr19_v10_g11052.t1"/>
    </source>
</evidence>
<evidence type="ECO:0000313" key="5">
    <source>
        <dbReference type="WBParaSite" id="Gr19_v10_g6765.t1"/>
    </source>
</evidence>
<feature type="compositionally biased region" description="Polar residues" evidence="1">
    <location>
        <begin position="101"/>
        <end position="114"/>
    </location>
</feature>
<organism evidence="3 5">
    <name type="scientific">Globodera rostochiensis</name>
    <name type="common">Golden nematode worm</name>
    <name type="synonym">Heterodera rostochiensis</name>
    <dbReference type="NCBI Taxonomy" id="31243"/>
    <lineage>
        <taxon>Eukaryota</taxon>
        <taxon>Metazoa</taxon>
        <taxon>Ecdysozoa</taxon>
        <taxon>Nematoda</taxon>
        <taxon>Chromadorea</taxon>
        <taxon>Rhabditida</taxon>
        <taxon>Tylenchina</taxon>
        <taxon>Tylenchomorpha</taxon>
        <taxon>Tylenchoidea</taxon>
        <taxon>Heteroderidae</taxon>
        <taxon>Heteroderinae</taxon>
        <taxon>Globodera</taxon>
    </lineage>
</organism>
<feature type="transmembrane region" description="Helical" evidence="2">
    <location>
        <begin position="24"/>
        <end position="40"/>
    </location>
</feature>
<sequence length="259" mass="27934">MSAYTTLFNHSKKLQKEIGRSGGMRLYAVVLIGLAVLALSEGSGKKKKKPGSSNPSNQSNFNRHPGSATSSYNPAKRWNVYIRPGSIPSSNPAGSFKIPGSATSFNPSNQSNFNRHPGSKTSSSNPSNQQQQQDNAAYETFTTKFLFEKKFQVGMRLYAVVLIGLAVLALSSICNAGKGKDSKKTQEGVQLIDVDAKDFKEAAMQWTGMQNAPPPNQTESCGSNTTAQHTSLADDASSRPSTKHPGPSYDRKGKRSKKN</sequence>
<proteinExistence type="predicted"/>
<feature type="compositionally biased region" description="Polar residues" evidence="1">
    <location>
        <begin position="217"/>
        <end position="231"/>
    </location>
</feature>
<dbReference type="WBParaSite" id="Gr19_v10_g6765.t1">
    <property type="protein sequence ID" value="Gr19_v10_g6765.t1"/>
    <property type="gene ID" value="Gr19_v10_g6765"/>
</dbReference>
<name>A0A914I2P8_GLORO</name>
<feature type="compositionally biased region" description="Low complexity" evidence="1">
    <location>
        <begin position="122"/>
        <end position="135"/>
    </location>
</feature>